<evidence type="ECO:0000313" key="12">
    <source>
        <dbReference type="Proteomes" id="UP000607397"/>
    </source>
</evidence>
<comment type="function">
    <text evidence="1 9">Catalyzes the transfer of the enolpyruvyl moiety of phosphoenolpyruvate (PEP) to the 5-hydroxyl of shikimate-3-phosphate (S3P) to produce enolpyruvyl shikimate-3-phosphate and inorganic phosphate.</text>
</comment>
<dbReference type="InterPro" id="IPR006264">
    <property type="entry name" value="EPSP_synthase"/>
</dbReference>
<dbReference type="NCBIfam" id="TIGR01356">
    <property type="entry name" value="aroA"/>
    <property type="match status" value="1"/>
</dbReference>
<evidence type="ECO:0000256" key="3">
    <source>
        <dbReference type="ARBA" id="ARBA00009948"/>
    </source>
</evidence>
<dbReference type="GO" id="GO:0009423">
    <property type="term" value="P:chorismate biosynthetic process"/>
    <property type="evidence" value="ECO:0007669"/>
    <property type="project" value="UniProtKB-UniRule"/>
</dbReference>
<gene>
    <name evidence="9 11" type="primary">aroA</name>
    <name evidence="11" type="ORF">GS597_11920</name>
</gene>
<comment type="pathway">
    <text evidence="2 9">Metabolic intermediate biosynthesis; chorismate biosynthesis; chorismate from D-erythrose 4-phosphate and phosphoenolpyruvate: step 6/7.</text>
</comment>
<dbReference type="InterPro" id="IPR013792">
    <property type="entry name" value="RNA3'P_cycl/enolpyr_Trfase_a/b"/>
</dbReference>
<feature type="binding site" evidence="9">
    <location>
        <position position="189"/>
    </location>
    <ligand>
        <name>3-phosphoshikimate</name>
        <dbReference type="ChEBI" id="CHEBI:145989"/>
    </ligand>
</feature>
<dbReference type="GO" id="GO:0005737">
    <property type="term" value="C:cytoplasm"/>
    <property type="evidence" value="ECO:0007669"/>
    <property type="project" value="UniProtKB-SubCell"/>
</dbReference>
<dbReference type="UniPathway" id="UPA00053">
    <property type="reaction ID" value="UER00089"/>
</dbReference>
<accession>A0A8K1ZZZ2</accession>
<feature type="binding site" evidence="9">
    <location>
        <position position="187"/>
    </location>
    <ligand>
        <name>3-phosphoshikimate</name>
        <dbReference type="ChEBI" id="CHEBI:145989"/>
    </ligand>
</feature>
<evidence type="ECO:0000313" key="11">
    <source>
        <dbReference type="EMBL" id="NCJ07198.1"/>
    </source>
</evidence>
<dbReference type="Proteomes" id="UP000607397">
    <property type="component" value="Unassembled WGS sequence"/>
</dbReference>
<dbReference type="CDD" id="cd01556">
    <property type="entry name" value="EPSP_synthase"/>
    <property type="match status" value="1"/>
</dbReference>
<comment type="catalytic activity">
    <reaction evidence="8">
        <text>3-phosphoshikimate + phosphoenolpyruvate = 5-O-(1-carboxyvinyl)-3-phosphoshikimate + phosphate</text>
        <dbReference type="Rhea" id="RHEA:21256"/>
        <dbReference type="ChEBI" id="CHEBI:43474"/>
        <dbReference type="ChEBI" id="CHEBI:57701"/>
        <dbReference type="ChEBI" id="CHEBI:58702"/>
        <dbReference type="ChEBI" id="CHEBI:145989"/>
        <dbReference type="EC" id="2.5.1.19"/>
    </reaction>
    <physiologicalReaction direction="left-to-right" evidence="8">
        <dbReference type="Rhea" id="RHEA:21257"/>
    </physiologicalReaction>
</comment>
<keyword evidence="6 9" id="KW-0808">Transferase</keyword>
<dbReference type="InterPro" id="IPR001986">
    <property type="entry name" value="Enolpyruvate_Tfrase_dom"/>
</dbReference>
<dbReference type="InterPro" id="IPR036968">
    <property type="entry name" value="Enolpyruvate_Tfrase_sf"/>
</dbReference>
<dbReference type="Pfam" id="PF00275">
    <property type="entry name" value="EPSP_synthase"/>
    <property type="match status" value="1"/>
</dbReference>
<dbReference type="HAMAP" id="MF_00210">
    <property type="entry name" value="EPSP_synth"/>
    <property type="match status" value="1"/>
</dbReference>
<comment type="similarity">
    <text evidence="3 9">Belongs to the EPSP synthase family.</text>
</comment>
<feature type="binding site" evidence="9">
    <location>
        <position position="189"/>
    </location>
    <ligand>
        <name>phosphoenolpyruvate</name>
        <dbReference type="ChEBI" id="CHEBI:58702"/>
    </ligand>
</feature>
<reference evidence="11" key="1">
    <citation type="submission" date="2019-12" db="EMBL/GenBank/DDBJ databases">
        <title>High-Quality draft genome sequences of three cyanobacteria isolated from the limestone walls of the Old Cathedral of Coimbra.</title>
        <authorList>
            <person name="Tiago I."/>
            <person name="Soares F."/>
            <person name="Portugal A."/>
        </authorList>
    </citation>
    <scope>NUCLEOTIDE SEQUENCE [LARGE SCALE GENOMIC DNA]</scope>
    <source>
        <strain evidence="11">C</strain>
    </source>
</reference>
<feature type="binding site" evidence="9">
    <location>
        <position position="410"/>
    </location>
    <ligand>
        <name>phosphoenolpyruvate</name>
        <dbReference type="ChEBI" id="CHEBI:58702"/>
    </ligand>
</feature>
<evidence type="ECO:0000256" key="4">
    <source>
        <dbReference type="ARBA" id="ARBA00022490"/>
    </source>
</evidence>
<dbReference type="SUPFAM" id="SSF55205">
    <property type="entry name" value="EPT/RTPC-like"/>
    <property type="match status" value="1"/>
</dbReference>
<keyword evidence="12" id="KW-1185">Reference proteome</keyword>
<dbReference type="GO" id="GO:0009073">
    <property type="term" value="P:aromatic amino acid family biosynthetic process"/>
    <property type="evidence" value="ECO:0007669"/>
    <property type="project" value="UniProtKB-KW"/>
</dbReference>
<dbReference type="EC" id="2.5.1.19" evidence="9"/>
<evidence type="ECO:0000256" key="9">
    <source>
        <dbReference type="HAMAP-Rule" id="MF_00210"/>
    </source>
</evidence>
<dbReference type="EMBL" id="WVIC01000022">
    <property type="protein sequence ID" value="NCJ07198.1"/>
    <property type="molecule type" value="Genomic_DNA"/>
</dbReference>
<feature type="domain" description="Enolpyruvate transferase" evidence="10">
    <location>
        <begin position="28"/>
        <end position="445"/>
    </location>
</feature>
<dbReference type="Gene3D" id="3.65.10.10">
    <property type="entry name" value="Enolpyruvate transferase domain"/>
    <property type="match status" value="2"/>
</dbReference>
<proteinExistence type="inferred from homology"/>
<dbReference type="AlphaFoldDB" id="A0A8K1ZZZ2"/>
<sequence length="457" mass="48377">MSPAVFTAPESVDSSPTWTLHPQHDPFTSLRGTVQVPGDKSISHRALMLGALAQGETQIQGLLLGEDPRSTADCFRALGAEISPLNRELVTVQGIGLGNLQEPAEVLNAGNSGTTLRLMLGVLASHAGRFFTVTGDRSLRSRPMGRVVHPLQDMGAHIWGRQGDTLAPLAVKGQNLRPSHYHSPMASAQVKSCILLAGLRVEGATTVTEPALSRDHSERMLAAFGADIQVDAQTRRVTITGPAQLQGQPVVVPGDISSAAFWLVAGAIVPDSDLRLENVGINPTRTGILDALQQMNADLVLENERWVAGEPVADLRIRTSSLQGCTLCGDLIPRLVDEVPILAVAAAFARGTTVIRDAAELRVKESDRLRAMATQLQKLGARVTELPDGLEIVGGASLLGSEVESFDDHRVAMSLAIAALGAKGTTTIHGAQAAAISYPEFAPTLQRLLASEHKPSP</sequence>
<dbReference type="RefSeq" id="WP_161825674.1">
    <property type="nucleotide sequence ID" value="NZ_WVIC01000022.1"/>
</dbReference>
<comment type="caution">
    <text evidence="9">Lacks conserved residue(s) required for the propagation of feature annotation.</text>
</comment>
<dbReference type="PANTHER" id="PTHR21090:SF5">
    <property type="entry name" value="PENTAFUNCTIONAL AROM POLYPEPTIDE"/>
    <property type="match status" value="1"/>
</dbReference>
<feature type="binding site" evidence="9">
    <location>
        <position position="368"/>
    </location>
    <ligand>
        <name>phosphoenolpyruvate</name>
        <dbReference type="ChEBI" id="CHEBI:58702"/>
    </ligand>
</feature>
<feature type="active site" description="Proton acceptor" evidence="9">
    <location>
        <position position="337"/>
    </location>
</feature>
<protein>
    <recommendedName>
        <fullName evidence="9">3-phosphoshikimate 1-carboxyvinyltransferase</fullName>
        <ecNumber evidence="9">2.5.1.19</ecNumber>
    </recommendedName>
    <alternativeName>
        <fullName evidence="9">5-enolpyruvylshikimate-3-phosphate synthase</fullName>
        <shortName evidence="9">EPSP synthase</shortName>
        <shortName evidence="9">EPSPS</shortName>
    </alternativeName>
</protein>
<dbReference type="GO" id="GO:0003866">
    <property type="term" value="F:3-phosphoshikimate 1-carboxyvinyltransferase activity"/>
    <property type="evidence" value="ECO:0007669"/>
    <property type="project" value="UniProtKB-UniRule"/>
</dbReference>
<keyword evidence="4 9" id="KW-0963">Cytoplasm</keyword>
<comment type="subcellular location">
    <subcellularLocation>
        <location evidence="9">Cytoplasm</location>
    </subcellularLocation>
</comment>
<dbReference type="PROSITE" id="PS00885">
    <property type="entry name" value="EPSP_SYNTHASE_2"/>
    <property type="match status" value="1"/>
</dbReference>
<keyword evidence="7 9" id="KW-0057">Aromatic amino acid biosynthesis</keyword>
<dbReference type="InterPro" id="IPR023193">
    <property type="entry name" value="EPSP_synthase_CS"/>
</dbReference>
<dbReference type="GO" id="GO:0008652">
    <property type="term" value="P:amino acid biosynthetic process"/>
    <property type="evidence" value="ECO:0007669"/>
    <property type="project" value="UniProtKB-KW"/>
</dbReference>
<evidence type="ECO:0000259" key="10">
    <source>
        <dbReference type="Pfam" id="PF00275"/>
    </source>
</evidence>
<evidence type="ECO:0000256" key="5">
    <source>
        <dbReference type="ARBA" id="ARBA00022605"/>
    </source>
</evidence>
<dbReference type="FunFam" id="3.65.10.10:FF:000006">
    <property type="entry name" value="3-phosphoshikimate 1-carboxyvinyltransferase"/>
    <property type="match status" value="1"/>
</dbReference>
<comment type="caution">
    <text evidence="11">The sequence shown here is derived from an EMBL/GenBank/DDBJ whole genome shotgun (WGS) entry which is preliminary data.</text>
</comment>
<feature type="binding site" evidence="9">
    <location>
        <position position="40"/>
    </location>
    <ligand>
        <name>3-phosphoshikimate</name>
        <dbReference type="ChEBI" id="CHEBI:145989"/>
    </ligand>
</feature>
<organism evidence="11 12">
    <name type="scientific">Petrachloros mirabilis ULC683</name>
    <dbReference type="NCBI Taxonomy" id="2781853"/>
    <lineage>
        <taxon>Bacteria</taxon>
        <taxon>Bacillati</taxon>
        <taxon>Cyanobacteriota</taxon>
        <taxon>Cyanophyceae</taxon>
        <taxon>Synechococcales</taxon>
        <taxon>Petrachlorosaceae</taxon>
        <taxon>Petrachloros</taxon>
        <taxon>Petrachloros mirabilis</taxon>
    </lineage>
</organism>
<feature type="binding site" evidence="9">
    <location>
        <position position="41"/>
    </location>
    <ligand>
        <name>3-phosphoshikimate</name>
        <dbReference type="ChEBI" id="CHEBI:145989"/>
    </ligand>
</feature>
<dbReference type="PIRSF" id="PIRSF000505">
    <property type="entry name" value="EPSPS"/>
    <property type="match status" value="1"/>
</dbReference>
<feature type="binding site" evidence="9">
    <location>
        <position position="113"/>
    </location>
    <ligand>
        <name>phosphoenolpyruvate</name>
        <dbReference type="ChEBI" id="CHEBI:58702"/>
    </ligand>
</feature>
<comment type="subunit">
    <text evidence="9">Monomer.</text>
</comment>
<evidence type="ECO:0000256" key="7">
    <source>
        <dbReference type="ARBA" id="ARBA00023141"/>
    </source>
</evidence>
<dbReference type="PROSITE" id="PS00104">
    <property type="entry name" value="EPSP_SYNTHASE_1"/>
    <property type="match status" value="1"/>
</dbReference>
<feature type="binding site" evidence="9">
    <location>
        <position position="337"/>
    </location>
    <ligand>
        <name>3-phosphoshikimate</name>
        <dbReference type="ChEBI" id="CHEBI:145989"/>
    </ligand>
</feature>
<feature type="binding site" evidence="9">
    <location>
        <position position="40"/>
    </location>
    <ligand>
        <name>phosphoenolpyruvate</name>
        <dbReference type="ChEBI" id="CHEBI:58702"/>
    </ligand>
</feature>
<feature type="binding site" evidence="9">
    <location>
        <position position="45"/>
    </location>
    <ligand>
        <name>3-phosphoshikimate</name>
        <dbReference type="ChEBI" id="CHEBI:145989"/>
    </ligand>
</feature>
<evidence type="ECO:0000256" key="2">
    <source>
        <dbReference type="ARBA" id="ARBA00004811"/>
    </source>
</evidence>
<feature type="binding site" evidence="9">
    <location>
        <position position="364"/>
    </location>
    <ligand>
        <name>3-phosphoshikimate</name>
        <dbReference type="ChEBI" id="CHEBI:145989"/>
    </ligand>
</feature>
<dbReference type="FunFam" id="3.65.10.10:FF:000005">
    <property type="entry name" value="3-phosphoshikimate 1-carboxyvinyltransferase"/>
    <property type="match status" value="1"/>
</dbReference>
<feature type="binding site" evidence="9">
    <location>
        <position position="142"/>
    </location>
    <ligand>
        <name>phosphoenolpyruvate</name>
        <dbReference type="ChEBI" id="CHEBI:58702"/>
    </ligand>
</feature>
<evidence type="ECO:0000256" key="6">
    <source>
        <dbReference type="ARBA" id="ARBA00022679"/>
    </source>
</evidence>
<evidence type="ECO:0000256" key="8">
    <source>
        <dbReference type="ARBA" id="ARBA00044633"/>
    </source>
</evidence>
<evidence type="ECO:0000256" key="1">
    <source>
        <dbReference type="ARBA" id="ARBA00002174"/>
    </source>
</evidence>
<keyword evidence="5 9" id="KW-0028">Amino-acid biosynthesis</keyword>
<dbReference type="PANTHER" id="PTHR21090">
    <property type="entry name" value="AROM/DEHYDROQUINATE SYNTHASE"/>
    <property type="match status" value="1"/>
</dbReference>
<name>A0A8K1ZZZ2_9CYAN</name>